<keyword evidence="3" id="KW-1185">Reference proteome</keyword>
<sequence length="756" mass="82125">MSRPIIQRSAKKIPVKVESDSAPAPTLDLDVGSGVVQRAPKKKPAIGGSGKPSVRKAPAVSASDPSKIIPVKLAFGTSDDEGEHKPSTAAVLVEKKKAIRVRRPSQKAAEMSLREVGGNDTSTPVKVIKKKPAVMKKPPSKASPTKATASSGPQMDVLKAEVTRDLPITVKVEEEIEPIVMVASPPTNTPMTPTPTSKARGKAKALVVISDDDTTPMATPVMKRKRHVDSLGDVTPGTPKTLLPTSPSTTKRLKRATVVVDDSDEEVQDVGRGQMSGNGNAVTVRSTAVVQTTRATLAIDLNDFDIIIRPLLVYITESGLVAKLRPCQIVSRYESGNTNSALPSLSFTMSHLKTDFQRIVLYDAVCFDTVGVYANPLSVNPDLIMVDGGKAVFAETPIRGYPVVYMLPVAVSECDLSETVQVHAGSPSLGNHKRLLAWPFDDYMDIFSAHLGTVFGKDKLLAYRPQGTLQFATRSDATSLYSSPSPSQTPSRNTQKGCGFVSRKAPRTMERPPSNTSRTDIRYPACKEHHNEVPIYDGRRNDKKDRDGFLMDAEGLADSLSDLAEGRLPRYLNSITDNNVPSSGPDEYYVVLVGFTASAYKPAKADDMDLDPRQISLNAMFLIILGHCVVPGSSSPTSSSPTKQQFLLSPVTDEITPMYISSLQSQLYGPPDYVDVSGPTDDHTYALTYVDDEAEEEDDEQAEEEEEEEDFQQEGEVTTTNTILEEDAGKEEEEDDDEGVEEEFEFVEEEDAEEEA</sequence>
<feature type="region of interest" description="Disordered" evidence="1">
    <location>
        <begin position="475"/>
        <end position="521"/>
    </location>
</feature>
<name>A0A8H6ZSI1_PLEOS</name>
<evidence type="ECO:0000313" key="2">
    <source>
        <dbReference type="EMBL" id="KAF7426519.1"/>
    </source>
</evidence>
<protein>
    <submittedName>
        <fullName evidence="2">Uncharacterized protein</fullName>
    </submittedName>
</protein>
<dbReference type="AlphaFoldDB" id="A0A8H6ZSI1"/>
<reference evidence="2" key="1">
    <citation type="submission" date="2019-07" db="EMBL/GenBank/DDBJ databases">
        <authorList>
            <person name="Palmer J.M."/>
        </authorList>
    </citation>
    <scope>NUCLEOTIDE SEQUENCE</scope>
    <source>
        <strain evidence="2">PC9</strain>
    </source>
</reference>
<organism evidence="2 3">
    <name type="scientific">Pleurotus ostreatus</name>
    <name type="common">Oyster mushroom</name>
    <name type="synonym">White-rot fungus</name>
    <dbReference type="NCBI Taxonomy" id="5322"/>
    <lineage>
        <taxon>Eukaryota</taxon>
        <taxon>Fungi</taxon>
        <taxon>Dikarya</taxon>
        <taxon>Basidiomycota</taxon>
        <taxon>Agaricomycotina</taxon>
        <taxon>Agaricomycetes</taxon>
        <taxon>Agaricomycetidae</taxon>
        <taxon>Agaricales</taxon>
        <taxon>Pleurotineae</taxon>
        <taxon>Pleurotaceae</taxon>
        <taxon>Pleurotus</taxon>
    </lineage>
</organism>
<feature type="compositionally biased region" description="Low complexity" evidence="1">
    <location>
        <begin position="235"/>
        <end position="250"/>
    </location>
</feature>
<evidence type="ECO:0000313" key="3">
    <source>
        <dbReference type="Proteomes" id="UP000623687"/>
    </source>
</evidence>
<feature type="region of interest" description="Disordered" evidence="1">
    <location>
        <begin position="693"/>
        <end position="756"/>
    </location>
</feature>
<comment type="caution">
    <text evidence="2">The sequence shown here is derived from an EMBL/GenBank/DDBJ whole genome shotgun (WGS) entry which is preliminary data.</text>
</comment>
<feature type="compositionally biased region" description="Low complexity" evidence="1">
    <location>
        <begin position="135"/>
        <end position="151"/>
    </location>
</feature>
<feature type="compositionally biased region" description="Polar residues" evidence="1">
    <location>
        <begin position="475"/>
        <end position="496"/>
    </location>
</feature>
<dbReference type="GeneID" id="59378706"/>
<dbReference type="VEuPathDB" id="FungiDB:PC9H_008888"/>
<dbReference type="RefSeq" id="XP_036629823.1">
    <property type="nucleotide sequence ID" value="XM_036778395.1"/>
</dbReference>
<evidence type="ECO:0000256" key="1">
    <source>
        <dbReference type="SAM" id="MobiDB-lite"/>
    </source>
</evidence>
<feature type="region of interest" description="Disordered" evidence="1">
    <location>
        <begin position="1"/>
        <end position="63"/>
    </location>
</feature>
<dbReference type="EMBL" id="JACETU010000006">
    <property type="protein sequence ID" value="KAF7426519.1"/>
    <property type="molecule type" value="Genomic_DNA"/>
</dbReference>
<feature type="region of interest" description="Disordered" evidence="1">
    <location>
        <begin position="102"/>
        <end position="153"/>
    </location>
</feature>
<feature type="compositionally biased region" description="Acidic residues" evidence="1">
    <location>
        <begin position="724"/>
        <end position="756"/>
    </location>
</feature>
<dbReference type="OrthoDB" id="3067694at2759"/>
<feature type="region of interest" description="Disordered" evidence="1">
    <location>
        <begin position="183"/>
        <end position="203"/>
    </location>
</feature>
<dbReference type="Proteomes" id="UP000623687">
    <property type="component" value="Unassembled WGS sequence"/>
</dbReference>
<accession>A0A8H6ZSI1</accession>
<feature type="region of interest" description="Disordered" evidence="1">
    <location>
        <begin position="229"/>
        <end position="250"/>
    </location>
</feature>
<proteinExistence type="predicted"/>
<feature type="compositionally biased region" description="Acidic residues" evidence="1">
    <location>
        <begin position="693"/>
        <end position="713"/>
    </location>
</feature>
<gene>
    <name evidence="2" type="ORF">PC9H_008888</name>
</gene>
<feature type="compositionally biased region" description="Low complexity" evidence="1">
    <location>
        <begin position="185"/>
        <end position="196"/>
    </location>
</feature>